<evidence type="ECO:0000313" key="2">
    <source>
        <dbReference type="Proteomes" id="UP000799755"/>
    </source>
</evidence>
<gene>
    <name evidence="1" type="ORF">BDR25DRAFT_266164</name>
</gene>
<protein>
    <submittedName>
        <fullName evidence="1">Methylenetetrahydrofolate reduct</fullName>
    </submittedName>
</protein>
<sequence>MEKVTDKINALPEGANYFSLEFFPPKTSMGFANLQSRLERMSQALRPLFVTVTWGAGGSTAAKSLELAEICQRQLGLTTCLHLTCTNMSRSLIDEALEQAKVLGIRNILALRGDAPRSEEYRNEAQLLEGDSNKDFTWAIDLVRYIRKQYGDYFCIGVAAYPEGHSDESTPNPEHQDPLFDLPYLVDKTKAGADFIMTQLFFDVKAFDTFEKMLREHESGVFKTIPIIPGLMPIQSYQILRRTTKLSHAKLPTDILGRLDAVKSDDELVKQVGVQILSEMVDHIKKRPSVTQRGFHFYTLNLEKAVSHIVENTHLIPPTLIEDDEEAIASLTPGNPSPPDGAMMNRDRRRLSSINSSPHNRVIISRPAKSSNVSFEAPEDEAGILKGPISTRANTLAISEGEGSLGREATWDDFPNGRWGDARSPAFGEIDGYGPTLHVSTPQALKLWGHPVDKADISTIFRRHITGELDAIPWSEQGLSPETSTIKDELLALNNKGWWSVASQPAVNGLKSSDPVFGWGPRNGFVFQKPFVEFFLPTSDWAVLQPRLEAQEQITYFAGNSQGELVGNGEGSVNPVTWGTFAGKEIITPTIIERESFSSWREEAFSIWKEWQRVYPPVSPSARLLGAVREDVWLVNVIWGDFVKGRELWEFLMDVQGVAEGRQCV</sequence>
<keyword evidence="2" id="KW-1185">Reference proteome</keyword>
<evidence type="ECO:0000313" key="1">
    <source>
        <dbReference type="EMBL" id="KAF2467789.1"/>
    </source>
</evidence>
<name>A0ACB6QL97_9PLEO</name>
<dbReference type="Proteomes" id="UP000799755">
    <property type="component" value="Unassembled WGS sequence"/>
</dbReference>
<proteinExistence type="predicted"/>
<dbReference type="EMBL" id="MU003518">
    <property type="protein sequence ID" value="KAF2467789.1"/>
    <property type="molecule type" value="Genomic_DNA"/>
</dbReference>
<reference evidence="1" key="1">
    <citation type="journal article" date="2020" name="Stud. Mycol.">
        <title>101 Dothideomycetes genomes: a test case for predicting lifestyles and emergence of pathogens.</title>
        <authorList>
            <person name="Haridas S."/>
            <person name="Albert R."/>
            <person name="Binder M."/>
            <person name="Bloem J."/>
            <person name="Labutti K."/>
            <person name="Salamov A."/>
            <person name="Andreopoulos B."/>
            <person name="Baker S."/>
            <person name="Barry K."/>
            <person name="Bills G."/>
            <person name="Bluhm B."/>
            <person name="Cannon C."/>
            <person name="Castanera R."/>
            <person name="Culley D."/>
            <person name="Daum C."/>
            <person name="Ezra D."/>
            <person name="Gonzalez J."/>
            <person name="Henrissat B."/>
            <person name="Kuo A."/>
            <person name="Liang C."/>
            <person name="Lipzen A."/>
            <person name="Lutzoni F."/>
            <person name="Magnuson J."/>
            <person name="Mondo S."/>
            <person name="Nolan M."/>
            <person name="Ohm R."/>
            <person name="Pangilinan J."/>
            <person name="Park H.-J."/>
            <person name="Ramirez L."/>
            <person name="Alfaro M."/>
            <person name="Sun H."/>
            <person name="Tritt A."/>
            <person name="Yoshinaga Y."/>
            <person name="Zwiers L.-H."/>
            <person name="Turgeon B."/>
            <person name="Goodwin S."/>
            <person name="Spatafora J."/>
            <person name="Crous P."/>
            <person name="Grigoriev I."/>
        </authorList>
    </citation>
    <scope>NUCLEOTIDE SEQUENCE</scope>
    <source>
        <strain evidence="1">ATCC 200398</strain>
    </source>
</reference>
<comment type="caution">
    <text evidence="1">The sequence shown here is derived from an EMBL/GenBank/DDBJ whole genome shotgun (WGS) entry which is preliminary data.</text>
</comment>
<organism evidence="1 2">
    <name type="scientific">Lindgomyces ingoldianus</name>
    <dbReference type="NCBI Taxonomy" id="673940"/>
    <lineage>
        <taxon>Eukaryota</taxon>
        <taxon>Fungi</taxon>
        <taxon>Dikarya</taxon>
        <taxon>Ascomycota</taxon>
        <taxon>Pezizomycotina</taxon>
        <taxon>Dothideomycetes</taxon>
        <taxon>Pleosporomycetidae</taxon>
        <taxon>Pleosporales</taxon>
        <taxon>Lindgomycetaceae</taxon>
        <taxon>Lindgomyces</taxon>
    </lineage>
</organism>
<accession>A0ACB6QL97</accession>